<dbReference type="GO" id="GO:0032259">
    <property type="term" value="P:methylation"/>
    <property type="evidence" value="ECO:0007669"/>
    <property type="project" value="UniProtKB-KW"/>
</dbReference>
<dbReference type="PANTHER" id="PTHR43591">
    <property type="entry name" value="METHYLTRANSFERASE"/>
    <property type="match status" value="1"/>
</dbReference>
<proteinExistence type="predicted"/>
<dbReference type="SUPFAM" id="SSF53335">
    <property type="entry name" value="S-adenosyl-L-methionine-dependent methyltransferases"/>
    <property type="match status" value="1"/>
</dbReference>
<organism evidence="1 2">
    <name type="scientific">Marinobacter profundi</name>
    <dbReference type="NCBI Taxonomy" id="2666256"/>
    <lineage>
        <taxon>Bacteria</taxon>
        <taxon>Pseudomonadati</taxon>
        <taxon>Pseudomonadota</taxon>
        <taxon>Gammaproteobacteria</taxon>
        <taxon>Pseudomonadales</taxon>
        <taxon>Marinobacteraceae</taxon>
        <taxon>Marinobacter</taxon>
    </lineage>
</organism>
<dbReference type="PANTHER" id="PTHR43591:SF24">
    <property type="entry name" value="2-METHOXY-6-POLYPRENYL-1,4-BENZOQUINOL METHYLASE, MITOCHONDRIAL"/>
    <property type="match status" value="1"/>
</dbReference>
<keyword evidence="1" id="KW-0489">Methyltransferase</keyword>
<protein>
    <submittedName>
        <fullName evidence="1">Methyltransferase type 11</fullName>
    </submittedName>
</protein>
<sequence>MAMDAISVKALEMVAREYDARLGPTLLAPWISHTIDAAHVKPGDQVLDVACGPGELTLQTARRTGAAGHVTGLDLNPGMLALARTKSSHITWLEGDAETLPFADNQFDAVICQFGLMLFPDPAKALREMYRVVAHHRHLVVAVFGDLAEQPVYRALAEIYDDVVSDTMGNLLRVPFSMGSADRLNRVFSSAGIHDTEHVRLEEAAIFASLKELALADIEGWFPFAGVTLTPAQVEAVIAEVQSGLAPFQRADGTIHFPVSVHLVTATKRTASEAHRPLAI</sequence>
<comment type="caution">
    <text evidence="1">The sequence shown here is derived from an EMBL/GenBank/DDBJ whole genome shotgun (WGS) entry which is preliminary data.</text>
</comment>
<reference evidence="1 2" key="1">
    <citation type="submission" date="2017-09" db="EMBL/GenBank/DDBJ databases">
        <title>The draft genome sequences of Marinobacter sp. PWS21.</title>
        <authorList>
            <person name="Cao J."/>
        </authorList>
    </citation>
    <scope>NUCLEOTIDE SEQUENCE [LARGE SCALE GENOMIC DNA]</scope>
    <source>
        <strain evidence="1 2">PWS21</strain>
    </source>
</reference>
<name>A0A2G1UNF4_9GAMM</name>
<keyword evidence="2" id="KW-1185">Reference proteome</keyword>
<dbReference type="GO" id="GO:0008168">
    <property type="term" value="F:methyltransferase activity"/>
    <property type="evidence" value="ECO:0007669"/>
    <property type="project" value="UniProtKB-KW"/>
</dbReference>
<evidence type="ECO:0000313" key="1">
    <source>
        <dbReference type="EMBL" id="PHQ15975.1"/>
    </source>
</evidence>
<gene>
    <name evidence="1" type="ORF">CLH61_07505</name>
</gene>
<dbReference type="Proteomes" id="UP000231409">
    <property type="component" value="Unassembled WGS sequence"/>
</dbReference>
<dbReference type="EMBL" id="NTFH01000005">
    <property type="protein sequence ID" value="PHQ15975.1"/>
    <property type="molecule type" value="Genomic_DNA"/>
</dbReference>
<accession>A0A2G1UNF4</accession>
<dbReference type="Pfam" id="PF01209">
    <property type="entry name" value="Ubie_methyltran"/>
    <property type="match status" value="1"/>
</dbReference>
<keyword evidence="1" id="KW-0808">Transferase</keyword>
<dbReference type="AlphaFoldDB" id="A0A2G1UNF4"/>
<dbReference type="InterPro" id="IPR029063">
    <property type="entry name" value="SAM-dependent_MTases_sf"/>
</dbReference>
<evidence type="ECO:0000313" key="2">
    <source>
        <dbReference type="Proteomes" id="UP000231409"/>
    </source>
</evidence>
<dbReference type="Gene3D" id="3.40.50.150">
    <property type="entry name" value="Vaccinia Virus protein VP39"/>
    <property type="match status" value="1"/>
</dbReference>
<dbReference type="CDD" id="cd02440">
    <property type="entry name" value="AdoMet_MTases"/>
    <property type="match status" value="1"/>
</dbReference>